<evidence type="ECO:0000256" key="1">
    <source>
        <dbReference type="SAM" id="SignalP"/>
    </source>
</evidence>
<accession>A0ABZ3H907</accession>
<dbReference type="Proteomes" id="UP001447842">
    <property type="component" value="Chromosome"/>
</dbReference>
<gene>
    <name evidence="2" type="ORF">WCY31_12345</name>
</gene>
<keyword evidence="1" id="KW-0732">Signal</keyword>
<evidence type="ECO:0000313" key="3">
    <source>
        <dbReference type="Proteomes" id="UP001447842"/>
    </source>
</evidence>
<dbReference type="InterPro" id="IPR007433">
    <property type="entry name" value="DUF481"/>
</dbReference>
<dbReference type="Pfam" id="PF04338">
    <property type="entry name" value="DUF481"/>
    <property type="match status" value="1"/>
</dbReference>
<sequence>MKKLLFAVMAAAALLMGADGAEKPNPLVTHTELGYVKTGGNTDTESFSLDFGGKKTWGKHSVRLDFDALYGTENGIENKNKIYTEGNYDWQFAKRLALNYIVGYKDDKFSGFEYQFFTGPGAKYIALDSKKFKLDFQGNVLFNTQQEMDKYYDANGTEIKYPYPDGKAGLTRVDGLYDDFWGYLVKGNFVWLVVEGFKFIEEASYRSGFDDDQNYFVYSKTALESKINGNFSLGVSYKIDYTNMPPAGNERTDTTFMVALIIDY</sequence>
<reference evidence="2 3" key="1">
    <citation type="submission" date="2024-03" db="EMBL/GenBank/DDBJ databases">
        <title>Sulfurimonas sp. HSL3-1.</title>
        <authorList>
            <person name="Wang S."/>
        </authorList>
    </citation>
    <scope>NUCLEOTIDE SEQUENCE [LARGE SCALE GENOMIC DNA]</scope>
    <source>
        <strain evidence="2 3">HSL3-1</strain>
    </source>
</reference>
<dbReference type="EMBL" id="CP147920">
    <property type="protein sequence ID" value="XAU15017.1"/>
    <property type="molecule type" value="Genomic_DNA"/>
</dbReference>
<feature type="signal peptide" evidence="1">
    <location>
        <begin position="1"/>
        <end position="20"/>
    </location>
</feature>
<keyword evidence="3" id="KW-1185">Reference proteome</keyword>
<protein>
    <submittedName>
        <fullName evidence="2">DUF481 domain-containing protein</fullName>
    </submittedName>
</protein>
<name>A0ABZ3H907_9BACT</name>
<dbReference type="RefSeq" id="WP_345972640.1">
    <property type="nucleotide sequence ID" value="NZ_CP147920.1"/>
</dbReference>
<organism evidence="2 3">
    <name type="scientific">Sulfurimonas diazotrophicus</name>
    <dbReference type="NCBI Taxonomy" id="3131939"/>
    <lineage>
        <taxon>Bacteria</taxon>
        <taxon>Pseudomonadati</taxon>
        <taxon>Campylobacterota</taxon>
        <taxon>Epsilonproteobacteria</taxon>
        <taxon>Campylobacterales</taxon>
        <taxon>Sulfurimonadaceae</taxon>
        <taxon>Sulfurimonas</taxon>
    </lineage>
</organism>
<proteinExistence type="predicted"/>
<evidence type="ECO:0000313" key="2">
    <source>
        <dbReference type="EMBL" id="XAU15017.1"/>
    </source>
</evidence>
<feature type="chain" id="PRO_5046606902" evidence="1">
    <location>
        <begin position="21"/>
        <end position="264"/>
    </location>
</feature>